<evidence type="ECO:0000313" key="2">
    <source>
        <dbReference type="EMBL" id="WWP23967.1"/>
    </source>
</evidence>
<dbReference type="RefSeq" id="WP_101314354.1">
    <property type="nucleotide sequence ID" value="NZ_CP145893.1"/>
</dbReference>
<organism evidence="2 3">
    <name type="scientific">Paenibacillus amylolyticus</name>
    <dbReference type="NCBI Taxonomy" id="1451"/>
    <lineage>
        <taxon>Bacteria</taxon>
        <taxon>Bacillati</taxon>
        <taxon>Bacillota</taxon>
        <taxon>Bacilli</taxon>
        <taxon>Bacillales</taxon>
        <taxon>Paenibacillaceae</taxon>
        <taxon>Paenibacillus</taxon>
    </lineage>
</organism>
<feature type="compositionally biased region" description="Polar residues" evidence="1">
    <location>
        <begin position="14"/>
        <end position="38"/>
    </location>
</feature>
<reference evidence="2 3" key="1">
    <citation type="submission" date="2024-02" db="EMBL/GenBank/DDBJ databases">
        <title>Complete sequences of two Paenibacillus sp. strains and one Lysinibacillus strain isolated from the environment on STAA medium highlight biotechnological potential.</title>
        <authorList>
            <person name="Attere S.A."/>
            <person name="Piche L.C."/>
            <person name="Intertaglia L."/>
            <person name="Lami R."/>
            <person name="Charette S.J."/>
            <person name="Vincent A.T."/>
        </authorList>
    </citation>
    <scope>NUCLEOTIDE SEQUENCE [LARGE SCALE GENOMIC DNA]</scope>
    <source>
        <strain evidence="2 3">Y5S-7</strain>
        <plasmid evidence="2 3">pY5S7-1</plasmid>
    </source>
</reference>
<feature type="region of interest" description="Disordered" evidence="1">
    <location>
        <begin position="1"/>
        <end position="80"/>
    </location>
</feature>
<name>A0ABD8B289_PAEAM</name>
<feature type="compositionally biased region" description="Low complexity" evidence="1">
    <location>
        <begin position="65"/>
        <end position="80"/>
    </location>
</feature>
<accession>A0ABD8B289</accession>
<geneLocation type="plasmid" evidence="2 3">
    <name>pY5S7-1</name>
</geneLocation>
<sequence>MSKKDQFKKLLGDSGTTGSDQKNRILNDTLISGNNSLRPVSDENKHSSVDSDISTINPAEEQPKQEQVTQQEPQQEPLPVAQPLVEQYQQPVQQDPAKELIQQEIQETKQSNEQAPVSSHPQVSAVNGISSIISSLSNTVDLKVEETHTRKTYLIENELLAELDKLCVGKKKGYKTKMINSGLRIVLELVNENKEFKL</sequence>
<feature type="compositionally biased region" description="Basic and acidic residues" evidence="1">
    <location>
        <begin position="1"/>
        <end position="11"/>
    </location>
</feature>
<evidence type="ECO:0000313" key="3">
    <source>
        <dbReference type="Proteomes" id="UP001364764"/>
    </source>
</evidence>
<feature type="compositionally biased region" description="Basic and acidic residues" evidence="1">
    <location>
        <begin position="40"/>
        <end position="49"/>
    </location>
</feature>
<evidence type="ECO:0000256" key="1">
    <source>
        <dbReference type="SAM" id="MobiDB-lite"/>
    </source>
</evidence>
<protein>
    <submittedName>
        <fullName evidence="2">Uncharacterized protein</fullName>
    </submittedName>
</protein>
<proteinExistence type="predicted"/>
<dbReference type="Proteomes" id="UP001364764">
    <property type="component" value="Plasmid pY5S7-1"/>
</dbReference>
<keyword evidence="2" id="KW-0614">Plasmid</keyword>
<gene>
    <name evidence="2" type="ORF">V6668_31755</name>
</gene>
<dbReference type="AlphaFoldDB" id="A0ABD8B289"/>
<dbReference type="GeneID" id="93480150"/>
<dbReference type="EMBL" id="CP145893">
    <property type="protein sequence ID" value="WWP23967.1"/>
    <property type="molecule type" value="Genomic_DNA"/>
</dbReference>